<sequence length="127" mass="13018">MFFAANSAFCKLLVVVTLVATAATAHVFPRQGGGVTYDPACYTSSFKCAGSLLEAQGTARNLTSQLASNPATAADVKDLSQALDDAAEAIATLTQTVVAGTPAPESALDEINESLARAFVAASRLYS</sequence>
<gene>
    <name evidence="2" type="ORF">EIP91_005865</name>
</gene>
<evidence type="ECO:0000313" key="2">
    <source>
        <dbReference type="EMBL" id="TCD63198.1"/>
    </source>
</evidence>
<feature type="signal peptide" evidence="1">
    <location>
        <begin position="1"/>
        <end position="24"/>
    </location>
</feature>
<dbReference type="AlphaFoldDB" id="A0A4R0RHH8"/>
<evidence type="ECO:0000313" key="3">
    <source>
        <dbReference type="Proteomes" id="UP000292702"/>
    </source>
</evidence>
<keyword evidence="3" id="KW-1185">Reference proteome</keyword>
<dbReference type="EMBL" id="RWJN01000316">
    <property type="protein sequence ID" value="TCD63198.1"/>
    <property type="molecule type" value="Genomic_DNA"/>
</dbReference>
<accession>A0A4R0RHH8</accession>
<name>A0A4R0RHH8_9APHY</name>
<dbReference type="Proteomes" id="UP000292702">
    <property type="component" value="Unassembled WGS sequence"/>
</dbReference>
<keyword evidence="1" id="KW-0732">Signal</keyword>
<proteinExistence type="predicted"/>
<evidence type="ECO:0000256" key="1">
    <source>
        <dbReference type="SAM" id="SignalP"/>
    </source>
</evidence>
<comment type="caution">
    <text evidence="2">The sequence shown here is derived from an EMBL/GenBank/DDBJ whole genome shotgun (WGS) entry which is preliminary data.</text>
</comment>
<organism evidence="2 3">
    <name type="scientific">Steccherinum ochraceum</name>
    <dbReference type="NCBI Taxonomy" id="92696"/>
    <lineage>
        <taxon>Eukaryota</taxon>
        <taxon>Fungi</taxon>
        <taxon>Dikarya</taxon>
        <taxon>Basidiomycota</taxon>
        <taxon>Agaricomycotina</taxon>
        <taxon>Agaricomycetes</taxon>
        <taxon>Polyporales</taxon>
        <taxon>Steccherinaceae</taxon>
        <taxon>Steccherinum</taxon>
    </lineage>
</organism>
<protein>
    <submittedName>
        <fullName evidence="2">Uncharacterized protein</fullName>
    </submittedName>
</protein>
<reference evidence="2 3" key="1">
    <citation type="submission" date="2018-11" db="EMBL/GenBank/DDBJ databases">
        <title>Genome assembly of Steccherinum ochraceum LE-BIN_3174, the white-rot fungus of the Steccherinaceae family (The Residual Polyporoid clade, Polyporales, Basidiomycota).</title>
        <authorList>
            <person name="Fedorova T.V."/>
            <person name="Glazunova O.A."/>
            <person name="Landesman E.O."/>
            <person name="Moiseenko K.V."/>
            <person name="Psurtseva N.V."/>
            <person name="Savinova O.S."/>
            <person name="Shakhova N.V."/>
            <person name="Tyazhelova T.V."/>
            <person name="Vasina D.V."/>
        </authorList>
    </citation>
    <scope>NUCLEOTIDE SEQUENCE [LARGE SCALE GENOMIC DNA]</scope>
    <source>
        <strain evidence="2 3">LE-BIN_3174</strain>
    </source>
</reference>
<feature type="chain" id="PRO_5020497384" evidence="1">
    <location>
        <begin position="25"/>
        <end position="127"/>
    </location>
</feature>